<keyword evidence="3 6" id="KW-0378">Hydrolase</keyword>
<name>A0A5B8LSQ7_9HYPH</name>
<evidence type="ECO:0000256" key="3">
    <source>
        <dbReference type="ARBA" id="ARBA00022801"/>
    </source>
</evidence>
<dbReference type="PANTHER" id="PTHR12629:SF0">
    <property type="entry name" value="DIPHOSPHOINOSITOL-POLYPHOSPHATE DIPHOSPHATASE"/>
    <property type="match status" value="1"/>
</dbReference>
<evidence type="ECO:0000256" key="1">
    <source>
        <dbReference type="ARBA" id="ARBA00001946"/>
    </source>
</evidence>
<proteinExistence type="predicted"/>
<evidence type="ECO:0000313" key="7">
    <source>
        <dbReference type="Proteomes" id="UP000315364"/>
    </source>
</evidence>
<dbReference type="GO" id="GO:0046872">
    <property type="term" value="F:metal ion binding"/>
    <property type="evidence" value="ECO:0007669"/>
    <property type="project" value="UniProtKB-KW"/>
</dbReference>
<keyword evidence="7" id="KW-1185">Reference proteome</keyword>
<dbReference type="GO" id="GO:0005737">
    <property type="term" value="C:cytoplasm"/>
    <property type="evidence" value="ECO:0007669"/>
    <property type="project" value="TreeGrafter"/>
</dbReference>
<organism evidence="6 7">
    <name type="scientific">Devosia ginsengisoli</name>
    <dbReference type="NCBI Taxonomy" id="400770"/>
    <lineage>
        <taxon>Bacteria</taxon>
        <taxon>Pseudomonadati</taxon>
        <taxon>Pseudomonadota</taxon>
        <taxon>Alphaproteobacteria</taxon>
        <taxon>Hyphomicrobiales</taxon>
        <taxon>Devosiaceae</taxon>
        <taxon>Devosia</taxon>
    </lineage>
</organism>
<feature type="domain" description="Nudix hydrolase" evidence="5">
    <location>
        <begin position="31"/>
        <end position="162"/>
    </location>
</feature>
<dbReference type="Proteomes" id="UP000315364">
    <property type="component" value="Chromosome"/>
</dbReference>
<dbReference type="AlphaFoldDB" id="A0A5B8LSQ7"/>
<accession>A0A5B8LSQ7</accession>
<reference evidence="6 7" key="1">
    <citation type="submission" date="2019-07" db="EMBL/GenBank/DDBJ databases">
        <title>Full genome sequence of Devosia sp. Gsoil 520.</title>
        <authorList>
            <person name="Im W.-T."/>
        </authorList>
    </citation>
    <scope>NUCLEOTIDE SEQUENCE [LARGE SCALE GENOMIC DNA]</scope>
    <source>
        <strain evidence="6 7">Gsoil 520</strain>
    </source>
</reference>
<dbReference type="InterPro" id="IPR000086">
    <property type="entry name" value="NUDIX_hydrolase_dom"/>
</dbReference>
<dbReference type="InterPro" id="IPR015797">
    <property type="entry name" value="NUDIX_hydrolase-like_dom_sf"/>
</dbReference>
<dbReference type="KEGG" id="dea:FPZ08_08895"/>
<keyword evidence="2" id="KW-0479">Metal-binding</keyword>
<protein>
    <submittedName>
        <fullName evidence="6">NUDIX hydrolase</fullName>
    </submittedName>
</protein>
<dbReference type="Gene3D" id="3.90.79.10">
    <property type="entry name" value="Nucleoside Triphosphate Pyrophosphohydrolase"/>
    <property type="match status" value="1"/>
</dbReference>
<dbReference type="PROSITE" id="PS51462">
    <property type="entry name" value="NUDIX"/>
    <property type="match status" value="1"/>
</dbReference>
<evidence type="ECO:0000256" key="4">
    <source>
        <dbReference type="ARBA" id="ARBA00022842"/>
    </source>
</evidence>
<dbReference type="OrthoDB" id="7066910at2"/>
<gene>
    <name evidence="6" type="ORF">FPZ08_08895</name>
</gene>
<dbReference type="SUPFAM" id="SSF55811">
    <property type="entry name" value="Nudix"/>
    <property type="match status" value="1"/>
</dbReference>
<dbReference type="Pfam" id="PF00293">
    <property type="entry name" value="NUDIX"/>
    <property type="match status" value="1"/>
</dbReference>
<evidence type="ECO:0000313" key="6">
    <source>
        <dbReference type="EMBL" id="QDZ10861.1"/>
    </source>
</evidence>
<sequence>MSCDCPAVDPMESAMLREFLSHWSPKVETMPGQRQSGALPYSVVEGRVVFLLITSRRTGRWIFPKGDIEPGMTPWESAALEALEEAGVNGQIGTEPVGSYRSSASVDGSSLVDVDLYPLRVETQLDTWKEMDQRLRHWAVLPEARRLLNDSALSRLAVKLQIQLRRESQGAVPPAA</sequence>
<dbReference type="GO" id="GO:0016462">
    <property type="term" value="F:pyrophosphatase activity"/>
    <property type="evidence" value="ECO:0007669"/>
    <property type="project" value="InterPro"/>
</dbReference>
<dbReference type="CDD" id="cd04666">
    <property type="entry name" value="NUDIX_DIPP2_like_Nudt4"/>
    <property type="match status" value="1"/>
</dbReference>
<dbReference type="InterPro" id="IPR047198">
    <property type="entry name" value="DDP-like_NUDIX"/>
</dbReference>
<keyword evidence="4" id="KW-0460">Magnesium</keyword>
<evidence type="ECO:0000256" key="2">
    <source>
        <dbReference type="ARBA" id="ARBA00022723"/>
    </source>
</evidence>
<comment type="cofactor">
    <cofactor evidence="1">
        <name>Mg(2+)</name>
        <dbReference type="ChEBI" id="CHEBI:18420"/>
    </cofactor>
</comment>
<dbReference type="EMBL" id="CP042304">
    <property type="protein sequence ID" value="QDZ10861.1"/>
    <property type="molecule type" value="Genomic_DNA"/>
</dbReference>
<dbReference type="PANTHER" id="PTHR12629">
    <property type="entry name" value="DIPHOSPHOINOSITOL POLYPHOSPHATE PHOSPHOHYDROLASE"/>
    <property type="match status" value="1"/>
</dbReference>
<evidence type="ECO:0000259" key="5">
    <source>
        <dbReference type="PROSITE" id="PS51462"/>
    </source>
</evidence>